<evidence type="ECO:0000259" key="14">
    <source>
        <dbReference type="Pfam" id="PF00391"/>
    </source>
</evidence>
<comment type="cofactor">
    <cofactor evidence="1">
        <name>Mg(2+)</name>
        <dbReference type="ChEBI" id="CHEBI:18420"/>
    </cofactor>
</comment>
<keyword evidence="10" id="KW-0067">ATP-binding</keyword>
<keyword evidence="8" id="KW-0547">Nucleotide-binding</keyword>
<dbReference type="PANTHER" id="PTHR22931">
    <property type="entry name" value="PHOSPHOENOLPYRUVATE DIKINASE-RELATED"/>
    <property type="match status" value="1"/>
</dbReference>
<feature type="compositionally biased region" description="Low complexity" evidence="13">
    <location>
        <begin position="13"/>
        <end position="42"/>
    </location>
</feature>
<dbReference type="SUPFAM" id="SSF56059">
    <property type="entry name" value="Glutathione synthetase ATP-binding domain-like"/>
    <property type="match status" value="1"/>
</dbReference>
<dbReference type="Gene3D" id="3.30.1490.20">
    <property type="entry name" value="ATP-grasp fold, A domain"/>
    <property type="match status" value="1"/>
</dbReference>
<evidence type="ECO:0000259" key="15">
    <source>
        <dbReference type="Pfam" id="PF01326"/>
    </source>
</evidence>
<keyword evidence="17" id="KW-0670">Pyruvate</keyword>
<dbReference type="Proteomes" id="UP000682843">
    <property type="component" value="Chromosome"/>
</dbReference>
<dbReference type="SUPFAM" id="SSF51621">
    <property type="entry name" value="Phosphoenolpyruvate/pyruvate domain"/>
    <property type="match status" value="1"/>
</dbReference>
<feature type="domain" description="PEP-utilising enzyme C-terminal" evidence="16">
    <location>
        <begin position="625"/>
        <end position="976"/>
    </location>
</feature>
<evidence type="ECO:0000256" key="4">
    <source>
        <dbReference type="ARBA" id="ARBA00011994"/>
    </source>
</evidence>
<dbReference type="Pfam" id="PF02896">
    <property type="entry name" value="PEP-utilizers_C"/>
    <property type="match status" value="1"/>
</dbReference>
<evidence type="ECO:0000256" key="9">
    <source>
        <dbReference type="ARBA" id="ARBA00022777"/>
    </source>
</evidence>
<dbReference type="InterPro" id="IPR013815">
    <property type="entry name" value="ATP_grasp_subdomain_1"/>
</dbReference>
<evidence type="ECO:0000256" key="8">
    <source>
        <dbReference type="ARBA" id="ARBA00022741"/>
    </source>
</evidence>
<feature type="domain" description="Pyruvate phosphate dikinase AMP/ATP-binding" evidence="15">
    <location>
        <begin position="115"/>
        <end position="152"/>
    </location>
</feature>
<dbReference type="NCBIfam" id="TIGR01828">
    <property type="entry name" value="pyru_phos_dikin"/>
    <property type="match status" value="1"/>
</dbReference>
<dbReference type="InterPro" id="IPR023151">
    <property type="entry name" value="PEP_util_CS"/>
</dbReference>
<dbReference type="EMBL" id="CP036498">
    <property type="protein sequence ID" value="QUS41658.1"/>
    <property type="molecule type" value="Genomic_DNA"/>
</dbReference>
<dbReference type="InterPro" id="IPR018274">
    <property type="entry name" value="PEP_util_AS"/>
</dbReference>
<evidence type="ECO:0000256" key="3">
    <source>
        <dbReference type="ARBA" id="ARBA00007837"/>
    </source>
</evidence>
<evidence type="ECO:0000256" key="11">
    <source>
        <dbReference type="ARBA" id="ARBA00022842"/>
    </source>
</evidence>
<keyword evidence="11" id="KW-0460">Magnesium</keyword>
<name>A0ABX8AH07_9BRAD</name>
<feature type="compositionally biased region" description="Basic residues" evidence="13">
    <location>
        <begin position="1"/>
        <end position="12"/>
    </location>
</feature>
<proteinExistence type="inferred from homology"/>
<organism evidence="17 18">
    <name type="scientific">Tardiphaga alba</name>
    <dbReference type="NCBI Taxonomy" id="340268"/>
    <lineage>
        <taxon>Bacteria</taxon>
        <taxon>Pseudomonadati</taxon>
        <taxon>Pseudomonadota</taxon>
        <taxon>Alphaproteobacteria</taxon>
        <taxon>Hyphomicrobiales</taxon>
        <taxon>Nitrobacteraceae</taxon>
        <taxon>Tardiphaga</taxon>
    </lineage>
</organism>
<dbReference type="InterPro" id="IPR015813">
    <property type="entry name" value="Pyrv/PenolPyrv_kinase-like_dom"/>
</dbReference>
<keyword evidence="6 17" id="KW-0808">Transferase</keyword>
<evidence type="ECO:0000256" key="12">
    <source>
        <dbReference type="ARBA" id="ARBA00032883"/>
    </source>
</evidence>
<comment type="function">
    <text evidence="2">Catalyzes the reversible phosphorylation of pyruvate and phosphate.</text>
</comment>
<dbReference type="InterPro" id="IPR040442">
    <property type="entry name" value="Pyrv_kinase-like_dom_sf"/>
</dbReference>
<keyword evidence="9" id="KW-0418">Kinase</keyword>
<dbReference type="InterPro" id="IPR002192">
    <property type="entry name" value="PPDK_AMP/ATP-bd"/>
</dbReference>
<dbReference type="InterPro" id="IPR036637">
    <property type="entry name" value="Phosphohistidine_dom_sf"/>
</dbReference>
<feature type="domain" description="Pyruvate phosphate dikinase AMP/ATP-binding" evidence="15">
    <location>
        <begin position="154"/>
        <end position="458"/>
    </location>
</feature>
<gene>
    <name evidence="17" type="ORF">RPMA_24485</name>
</gene>
<dbReference type="NCBIfam" id="NF004531">
    <property type="entry name" value="PRK05878.1"/>
    <property type="match status" value="1"/>
</dbReference>
<feature type="region of interest" description="Disordered" evidence="13">
    <location>
        <begin position="1"/>
        <end position="44"/>
    </location>
</feature>
<dbReference type="Pfam" id="PF00391">
    <property type="entry name" value="PEP-utilizers"/>
    <property type="match status" value="1"/>
</dbReference>
<sequence length="986" mass="106154">MAKTASKSKKAAKQAAAKSKPAKVAAKAAKAAPPKKAAPAKKAAAKVAKKPVAKKAVAKAPVAKKAVVAKASASKAPAKAVAKKVAAKPTDLGKVGKWVYSFGGGKSEGKSDMRNLLGGKGANLAEMANLGLPVPPGFTIPTSVCTYYYDNKNSYPKELKAQVEKALDAVGKITKKTFGDNKNPLLVSVRSGARASMPGMMDTVLNLGLNDVTVEALAELAGDKRFAYDSYRRFITMYSDVVLGFDHHHFEEILDTYKDNKGYSLDTDLDGDDWVHLVGKYKEAVARETGSDFPQDPHAQLWGAIGAVFSSWMNQRAITYRRLHDIPESWGTAVNVQAMVFGNMGDTSATGVAFTRNPSTGESKLYGEFLINAQGEDVVAGIRTPQDITEEARIESGSDKASMESAMPEAFKELTRIYKQLEKHYRDMQDLEFTVEQNKLWMLQTRNGKRTAKASIRIAVELANEGVISQKDAITRIDPAALDQLLHPTIDPSAERDVIATGLPASPGAASGEIVFSSDEAAKLQADGKKVILVRIETSPEDIHGMHASEGILTTRGGMTSHAAVVARGMGKPCVSGTGAIRVDYGRGTMTIGGRVFKAGDIITIDGSTGQVLAGRMPMIEPELSGEFATLMSWADKVRKLKVRVNGDTPEDARTAIKYGAEGVGLCRTEHMFFEETRIRTVREMILAEDEQARRAALAKLLPMQRADFVELFEIMHGLPVTIRLLDPPLHEFLPHTQGEIEEVARVMNADPRKLADRARELSEFNPMLGFRGVRLAIAYPEIAEMQARALFEAAIEAAKRTGDAVALEVMVPLIVGKVEFDLIKARIDATAEAVLKETGGKLNYSVGTMIELPRACLLAGEIAETAEFFSFGTNDLTQTTFGISRDDAASFLGTYIAKGILEIDPFISVDRSGVGELVKIGVARGRKTRPNIKVGICGEHGGDPASVAFCHQIGLDYVSCSPYRVPIARLAAAQAALGKEIASQA</sequence>
<dbReference type="PROSITE" id="PS00742">
    <property type="entry name" value="PEP_ENZYMES_2"/>
    <property type="match status" value="1"/>
</dbReference>
<evidence type="ECO:0000256" key="13">
    <source>
        <dbReference type="SAM" id="MobiDB-lite"/>
    </source>
</evidence>
<dbReference type="SUPFAM" id="SSF52009">
    <property type="entry name" value="Phosphohistidine domain"/>
    <property type="match status" value="1"/>
</dbReference>
<accession>A0ABX8AH07</accession>
<dbReference type="PROSITE" id="PS00370">
    <property type="entry name" value="PEP_ENZYMES_PHOS_SITE"/>
    <property type="match status" value="1"/>
</dbReference>
<dbReference type="PIRSF" id="PIRSF000853">
    <property type="entry name" value="PPDK"/>
    <property type="match status" value="1"/>
</dbReference>
<dbReference type="Gene3D" id="3.50.30.10">
    <property type="entry name" value="Phosphohistidine domain"/>
    <property type="match status" value="1"/>
</dbReference>
<evidence type="ECO:0000256" key="6">
    <source>
        <dbReference type="ARBA" id="ARBA00022679"/>
    </source>
</evidence>
<evidence type="ECO:0000313" key="17">
    <source>
        <dbReference type="EMBL" id="QUS41658.1"/>
    </source>
</evidence>
<evidence type="ECO:0000256" key="10">
    <source>
        <dbReference type="ARBA" id="ARBA00022840"/>
    </source>
</evidence>
<evidence type="ECO:0000256" key="1">
    <source>
        <dbReference type="ARBA" id="ARBA00001946"/>
    </source>
</evidence>
<dbReference type="InterPro" id="IPR010121">
    <property type="entry name" value="Pyruvate_phosphate_dikinase"/>
</dbReference>
<dbReference type="GO" id="GO:0050242">
    <property type="term" value="F:pyruvate, phosphate dikinase activity"/>
    <property type="evidence" value="ECO:0007669"/>
    <property type="project" value="UniProtKB-EC"/>
</dbReference>
<evidence type="ECO:0000259" key="16">
    <source>
        <dbReference type="Pfam" id="PF02896"/>
    </source>
</evidence>
<reference evidence="17 18" key="1">
    <citation type="submission" date="2019-02" db="EMBL/GenBank/DDBJ databases">
        <title>Emended description of the genus Rhodopseudomonas and description of Rhodopseudomonas albus sp. nov., a non-phototrophic, heavy-metal-tolerant bacterium isolated from garden soil.</title>
        <authorList>
            <person name="Bao Z."/>
            <person name="Cao W.W."/>
            <person name="Sato Y."/>
            <person name="Nishizawa T."/>
            <person name="Zhao J."/>
            <person name="Guo Y."/>
            <person name="Ohta H."/>
        </authorList>
    </citation>
    <scope>NUCLEOTIDE SEQUENCE [LARGE SCALE GENOMIC DNA]</scope>
    <source>
        <strain evidence="17 18">SK50-23</strain>
    </source>
</reference>
<dbReference type="PANTHER" id="PTHR22931:SF9">
    <property type="entry name" value="PYRUVATE, PHOSPHATE DIKINASE 1, CHLOROPLASTIC"/>
    <property type="match status" value="1"/>
</dbReference>
<evidence type="ECO:0000313" key="18">
    <source>
        <dbReference type="Proteomes" id="UP000682843"/>
    </source>
</evidence>
<evidence type="ECO:0000256" key="7">
    <source>
        <dbReference type="ARBA" id="ARBA00022723"/>
    </source>
</evidence>
<keyword evidence="7" id="KW-0479">Metal-binding</keyword>
<dbReference type="EC" id="2.7.9.1" evidence="4"/>
<dbReference type="Gene3D" id="3.20.20.60">
    <property type="entry name" value="Phosphoenolpyruvate-binding domains"/>
    <property type="match status" value="1"/>
</dbReference>
<keyword evidence="18" id="KW-1185">Reference proteome</keyword>
<dbReference type="InterPro" id="IPR008279">
    <property type="entry name" value="PEP-util_enz_mobile_dom"/>
</dbReference>
<dbReference type="InterPro" id="IPR000121">
    <property type="entry name" value="PEP_util_C"/>
</dbReference>
<evidence type="ECO:0000256" key="2">
    <source>
        <dbReference type="ARBA" id="ARBA00003144"/>
    </source>
</evidence>
<dbReference type="Gene3D" id="1.20.80.30">
    <property type="match status" value="1"/>
</dbReference>
<evidence type="ECO:0000256" key="5">
    <source>
        <dbReference type="ARBA" id="ARBA00020138"/>
    </source>
</evidence>
<dbReference type="Gene3D" id="1.10.189.10">
    <property type="entry name" value="Pyruvate Phosphate Dikinase, domain 2"/>
    <property type="match status" value="1"/>
</dbReference>
<comment type="similarity">
    <text evidence="3">Belongs to the PEP-utilizing enzyme family.</text>
</comment>
<feature type="domain" description="PEP-utilising enzyme mobile" evidence="14">
    <location>
        <begin position="529"/>
        <end position="610"/>
    </location>
</feature>
<protein>
    <recommendedName>
        <fullName evidence="5">Pyruvate, phosphate dikinase</fullName>
        <ecNumber evidence="4">2.7.9.1</ecNumber>
    </recommendedName>
    <alternativeName>
        <fullName evidence="12">Pyruvate, orthophosphate dikinase</fullName>
    </alternativeName>
</protein>
<dbReference type="Pfam" id="PF01326">
    <property type="entry name" value="PPDK_N"/>
    <property type="match status" value="2"/>
</dbReference>
<dbReference type="Gene3D" id="3.30.470.20">
    <property type="entry name" value="ATP-grasp fold, B domain"/>
    <property type="match status" value="1"/>
</dbReference>
<dbReference type="RefSeq" id="WP_211910297.1">
    <property type="nucleotide sequence ID" value="NZ_CP036498.1"/>
</dbReference>